<evidence type="ECO:0000313" key="3">
    <source>
        <dbReference type="EMBL" id="AFZ47698.1"/>
    </source>
</evidence>
<evidence type="ECO:0000256" key="1">
    <source>
        <dbReference type="SAM" id="Phobius"/>
    </source>
</evidence>
<feature type="domain" description="DUF6816" evidence="2">
    <location>
        <begin position="52"/>
        <end position="259"/>
    </location>
</feature>
<dbReference type="InterPro" id="IPR049213">
    <property type="entry name" value="DUF6816"/>
</dbReference>
<name>K9YNQ0_CYASC</name>
<accession>K9YNQ0</accession>
<dbReference type="BioCyc" id="CSTA292563:G1353-1748-MONOMER"/>
<dbReference type="eggNOG" id="ENOG502Z91K">
    <property type="taxonomic scope" value="Bacteria"/>
</dbReference>
<protein>
    <recommendedName>
        <fullName evidence="2">DUF6816 domain-containing protein</fullName>
    </recommendedName>
</protein>
<reference evidence="4" key="1">
    <citation type="journal article" date="2013" name="Proc. Natl. Acad. Sci. U.S.A.">
        <title>Improving the coverage of the cyanobacterial phylum using diversity-driven genome sequencing.</title>
        <authorList>
            <person name="Shih P.M."/>
            <person name="Wu D."/>
            <person name="Latifi A."/>
            <person name="Axen S.D."/>
            <person name="Fewer D.P."/>
            <person name="Talla E."/>
            <person name="Calteau A."/>
            <person name="Cai F."/>
            <person name="Tandeau de Marsac N."/>
            <person name="Rippka R."/>
            <person name="Herdman M."/>
            <person name="Sivonen K."/>
            <person name="Coursin T."/>
            <person name="Laurent T."/>
            <person name="Goodwin L."/>
            <person name="Nolan M."/>
            <person name="Davenport K.W."/>
            <person name="Han C.S."/>
            <person name="Rubin E.M."/>
            <person name="Eisen J.A."/>
            <person name="Woyke T."/>
            <person name="Gugger M."/>
            <person name="Kerfeld C.A."/>
        </authorList>
    </citation>
    <scope>NUCLEOTIDE SEQUENCE [LARGE SCALE GENOMIC DNA]</scope>
    <source>
        <strain evidence="4">ATCC 29140 / PCC 7202</strain>
    </source>
</reference>
<dbReference type="Proteomes" id="UP000010483">
    <property type="component" value="Chromosome"/>
</dbReference>
<organism evidence="3 4">
    <name type="scientific">Cyanobacterium stanieri (strain ATCC 29140 / PCC 7202)</name>
    <dbReference type="NCBI Taxonomy" id="292563"/>
    <lineage>
        <taxon>Bacteria</taxon>
        <taxon>Bacillati</taxon>
        <taxon>Cyanobacteriota</taxon>
        <taxon>Cyanophyceae</taxon>
        <taxon>Oscillatoriophycideae</taxon>
        <taxon>Chroococcales</taxon>
        <taxon>Geminocystaceae</taxon>
        <taxon>Cyanobacterium</taxon>
    </lineage>
</organism>
<keyword evidence="4" id="KW-1185">Reference proteome</keyword>
<gene>
    <name evidence="3" type="ordered locus">Cyast_1742</name>
</gene>
<dbReference type="EMBL" id="CP003940">
    <property type="protein sequence ID" value="AFZ47698.1"/>
    <property type="molecule type" value="Genomic_DNA"/>
</dbReference>
<proteinExistence type="predicted"/>
<feature type="transmembrane region" description="Helical" evidence="1">
    <location>
        <begin position="7"/>
        <end position="27"/>
    </location>
</feature>
<dbReference type="AlphaFoldDB" id="K9YNQ0"/>
<dbReference type="STRING" id="292563.Cyast_1742"/>
<keyword evidence="1" id="KW-0812">Transmembrane</keyword>
<dbReference type="HOGENOM" id="CLU_075508_0_0_3"/>
<evidence type="ECO:0000313" key="4">
    <source>
        <dbReference type="Proteomes" id="UP000010483"/>
    </source>
</evidence>
<evidence type="ECO:0000259" key="2">
    <source>
        <dbReference type="Pfam" id="PF20670"/>
    </source>
</evidence>
<keyword evidence="1" id="KW-0472">Membrane</keyword>
<keyword evidence="1" id="KW-1133">Transmembrane helix</keyword>
<dbReference type="Pfam" id="PF20670">
    <property type="entry name" value="DUF6816"/>
    <property type="match status" value="1"/>
</dbReference>
<sequence length="261" mass="30322">MFKTIQYFLTITITIIAFNLININPTWADNLEKRINNFPQWDSQISLPSPEQELIYPRWFQGTWEVTNILKEQIAPLAPKFQTPGFSQNATYIDQKIVFPVKFISATINQNQDNFFPNKINDKIVTIADRAFNGRAIARAYLGEENVQNVMVNSNNSTEQITKFSQDNKLISTVIGRETESINEQEFITSEITRQFFRRPGNVYINFVETTTKYTLIDSNHIQAQQYTAVYLSPQDPDYFLAFNQPVALYSYELNLEKKEL</sequence>
<dbReference type="KEGG" id="csn:Cyast_1742"/>